<reference evidence="2" key="1">
    <citation type="journal article" date="2020" name="Stud. Mycol.">
        <title>101 Dothideomycetes genomes: a test case for predicting lifestyles and emergence of pathogens.</title>
        <authorList>
            <person name="Haridas S."/>
            <person name="Albert R."/>
            <person name="Binder M."/>
            <person name="Bloem J."/>
            <person name="Labutti K."/>
            <person name="Salamov A."/>
            <person name="Andreopoulos B."/>
            <person name="Baker S."/>
            <person name="Barry K."/>
            <person name="Bills G."/>
            <person name="Bluhm B."/>
            <person name="Cannon C."/>
            <person name="Castanera R."/>
            <person name="Culley D."/>
            <person name="Daum C."/>
            <person name="Ezra D."/>
            <person name="Gonzalez J."/>
            <person name="Henrissat B."/>
            <person name="Kuo A."/>
            <person name="Liang C."/>
            <person name="Lipzen A."/>
            <person name="Lutzoni F."/>
            <person name="Magnuson J."/>
            <person name="Mondo S."/>
            <person name="Nolan M."/>
            <person name="Ohm R."/>
            <person name="Pangilinan J."/>
            <person name="Park H.-J."/>
            <person name="Ramirez L."/>
            <person name="Alfaro M."/>
            <person name="Sun H."/>
            <person name="Tritt A."/>
            <person name="Yoshinaga Y."/>
            <person name="Zwiers L.-H."/>
            <person name="Turgeon B."/>
            <person name="Goodwin S."/>
            <person name="Spatafora J."/>
            <person name="Crous P."/>
            <person name="Grigoriev I."/>
        </authorList>
    </citation>
    <scope>NUCLEOTIDE SEQUENCE</scope>
    <source>
        <strain evidence="2">CBS 262.69</strain>
    </source>
</reference>
<gene>
    <name evidence="2" type="ORF">EJ06DRAFT_10631</name>
</gene>
<evidence type="ECO:0000256" key="1">
    <source>
        <dbReference type="SAM" id="MobiDB-lite"/>
    </source>
</evidence>
<dbReference type="AlphaFoldDB" id="A0A6G1I9Q8"/>
<feature type="compositionally biased region" description="Basic and acidic residues" evidence="1">
    <location>
        <begin position="68"/>
        <end position="87"/>
    </location>
</feature>
<dbReference type="EMBL" id="ML996687">
    <property type="protein sequence ID" value="KAF2405043.1"/>
    <property type="molecule type" value="Genomic_DNA"/>
</dbReference>
<keyword evidence="3" id="KW-1185">Reference proteome</keyword>
<protein>
    <submittedName>
        <fullName evidence="2">Uncharacterized protein</fullName>
    </submittedName>
</protein>
<name>A0A6G1I9Q8_9PEZI</name>
<evidence type="ECO:0000313" key="2">
    <source>
        <dbReference type="EMBL" id="KAF2405043.1"/>
    </source>
</evidence>
<proteinExistence type="predicted"/>
<organism evidence="2 3">
    <name type="scientific">Trichodelitschia bisporula</name>
    <dbReference type="NCBI Taxonomy" id="703511"/>
    <lineage>
        <taxon>Eukaryota</taxon>
        <taxon>Fungi</taxon>
        <taxon>Dikarya</taxon>
        <taxon>Ascomycota</taxon>
        <taxon>Pezizomycotina</taxon>
        <taxon>Dothideomycetes</taxon>
        <taxon>Dothideomycetes incertae sedis</taxon>
        <taxon>Phaeotrichales</taxon>
        <taxon>Phaeotrichaceae</taxon>
        <taxon>Trichodelitschia</taxon>
    </lineage>
</organism>
<sequence length="87" mass="9011">MSWPSAWKAGNRFYISPRAAHARLPGLVPLYVVALFPGFCEGGSSGIVWAGVGDLGVGILGGGGKNPDGGKNRDGDIHGEKGQGRYE</sequence>
<feature type="region of interest" description="Disordered" evidence="1">
    <location>
        <begin position="63"/>
        <end position="87"/>
    </location>
</feature>
<evidence type="ECO:0000313" key="3">
    <source>
        <dbReference type="Proteomes" id="UP000799640"/>
    </source>
</evidence>
<accession>A0A6G1I9Q8</accession>
<dbReference type="Proteomes" id="UP000799640">
    <property type="component" value="Unassembled WGS sequence"/>
</dbReference>